<dbReference type="GO" id="GO:0008794">
    <property type="term" value="F:arsenate reductase (glutaredoxin) activity"/>
    <property type="evidence" value="ECO:0007669"/>
    <property type="project" value="UniProtKB-EC"/>
</dbReference>
<dbReference type="PANTHER" id="PTHR43428">
    <property type="entry name" value="ARSENATE REDUCTASE"/>
    <property type="match status" value="1"/>
</dbReference>
<dbReference type="EMBL" id="MTKO01000064">
    <property type="protein sequence ID" value="RWX46443.1"/>
    <property type="molecule type" value="Genomic_DNA"/>
</dbReference>
<proteinExistence type="predicted"/>
<keyword evidence="1" id="KW-0059">Arsenical resistance</keyword>
<keyword evidence="3" id="KW-0560">Oxidoreductase</keyword>
<reference evidence="3 4" key="1">
    <citation type="submission" date="2017-01" db="EMBL/GenBank/DDBJ databases">
        <title>The cable genome- insights into the physiology and evolution of filamentous bacteria capable of sulfide oxidation via long distance electron transfer.</title>
        <authorList>
            <person name="Schreiber L."/>
            <person name="Bjerg J.T."/>
            <person name="Boggild A."/>
            <person name="Van De Vossenberg J."/>
            <person name="Meysman F."/>
            <person name="Nielsen L.P."/>
            <person name="Schramm A."/>
            <person name="Kjeldsen K.U."/>
        </authorList>
    </citation>
    <scope>NUCLEOTIDE SEQUENCE [LARGE SCALE GENOMIC DNA]</scope>
    <source>
        <strain evidence="3">MCF</strain>
    </source>
</reference>
<dbReference type="SUPFAM" id="SSF52788">
    <property type="entry name" value="Phosphotyrosine protein phosphatases I"/>
    <property type="match status" value="1"/>
</dbReference>
<dbReference type="InterPro" id="IPR023485">
    <property type="entry name" value="Ptyr_pPase"/>
</dbReference>
<accession>A0A444J064</accession>
<evidence type="ECO:0000313" key="3">
    <source>
        <dbReference type="EMBL" id="RWX46443.1"/>
    </source>
</evidence>
<evidence type="ECO:0000313" key="4">
    <source>
        <dbReference type="Proteomes" id="UP000287853"/>
    </source>
</evidence>
<evidence type="ECO:0000256" key="1">
    <source>
        <dbReference type="ARBA" id="ARBA00022849"/>
    </source>
</evidence>
<dbReference type="GO" id="GO:0046685">
    <property type="term" value="P:response to arsenic-containing substance"/>
    <property type="evidence" value="ECO:0007669"/>
    <property type="project" value="UniProtKB-KW"/>
</dbReference>
<gene>
    <name evidence="3" type="ORF">H206_00886</name>
</gene>
<dbReference type="AlphaFoldDB" id="A0A444J064"/>
<dbReference type="PANTHER" id="PTHR43428:SF1">
    <property type="entry name" value="ARSENATE REDUCTASE"/>
    <property type="match status" value="1"/>
</dbReference>
<keyword evidence="4" id="KW-1185">Reference proteome</keyword>
<dbReference type="SMART" id="SM00226">
    <property type="entry name" value="LMWPc"/>
    <property type="match status" value="1"/>
</dbReference>
<comment type="caution">
    <text evidence="3">The sequence shown here is derived from an EMBL/GenBank/DDBJ whole genome shotgun (WGS) entry which is preliminary data.</text>
</comment>
<dbReference type="Proteomes" id="UP000287853">
    <property type="component" value="Unassembled WGS sequence"/>
</dbReference>
<dbReference type="CDD" id="cd16345">
    <property type="entry name" value="LMWP_ArsC"/>
    <property type="match status" value="1"/>
</dbReference>
<dbReference type="Gene3D" id="3.40.50.2300">
    <property type="match status" value="1"/>
</dbReference>
<dbReference type="InterPro" id="IPR036196">
    <property type="entry name" value="Ptyr_pPase_sf"/>
</dbReference>
<evidence type="ECO:0000259" key="2">
    <source>
        <dbReference type="SMART" id="SM00226"/>
    </source>
</evidence>
<protein>
    <submittedName>
        <fullName evidence="3">Arsenate reductase</fullName>
        <ecNumber evidence="3">1.20.4.1</ecNumber>
    </submittedName>
</protein>
<dbReference type="Pfam" id="PF01451">
    <property type="entry name" value="LMWPc"/>
    <property type="match status" value="1"/>
</dbReference>
<name>A0A444J064_9BACT</name>
<feature type="domain" description="Phosphotyrosine protein phosphatase I" evidence="2">
    <location>
        <begin position="12"/>
        <end position="148"/>
    </location>
</feature>
<organism evidence="3 4">
    <name type="scientific">Candidatus Electrothrix aarhusensis</name>
    <dbReference type="NCBI Taxonomy" id="1859131"/>
    <lineage>
        <taxon>Bacteria</taxon>
        <taxon>Pseudomonadati</taxon>
        <taxon>Thermodesulfobacteriota</taxon>
        <taxon>Desulfobulbia</taxon>
        <taxon>Desulfobulbales</taxon>
        <taxon>Desulfobulbaceae</taxon>
        <taxon>Candidatus Electrothrix</taxon>
    </lineage>
</organism>
<sequence>MATPVNDMIKKYSVLFVCIHNSARSQMAEGFLREIAGDYFTAASAGLEAGCLNPLVTRAMGEIGLDISAQSTDDIKSVIQRGDRFDYVITVCDAVNAQRCPIVPGTMQKLHWGFQDPAALSGDEEERMEQVRVIREQIREQVCAFIQSYGVPVAQ</sequence>
<dbReference type="EC" id="1.20.4.1" evidence="3"/>